<dbReference type="GO" id="GO:0006281">
    <property type="term" value="P:DNA repair"/>
    <property type="evidence" value="ECO:0007669"/>
    <property type="project" value="UniProtKB-KW"/>
</dbReference>
<evidence type="ECO:0000256" key="2">
    <source>
        <dbReference type="ARBA" id="ARBA00022806"/>
    </source>
</evidence>
<keyword evidence="2" id="KW-0378">Hydrolase</keyword>
<evidence type="ECO:0000313" key="5">
    <source>
        <dbReference type="EMBL" id="GGB72561.1"/>
    </source>
</evidence>
<name>A0A8H9FS70_9MICO</name>
<dbReference type="EMBL" id="BMEA01000001">
    <property type="protein sequence ID" value="GGB72561.1"/>
    <property type="molecule type" value="Genomic_DNA"/>
</dbReference>
<sequence>MTEVTTGRPVQAELAGMPPRLYPASPSRLLALVDCPRRYRMQYLDRPRPEQRPQRAHTSFGLAVHNALRDWWDLPRERRTASAGHELVRQSWIETGFRDAEQSGEWRRRAQEHVIAYLSRVDPDDHPTGIERTVSFVSGDLRVTGRIDRLDDRDGELVVVDYKTSQKPLGEADARTSLPMALYAAAVWKMFRRPCLRVELHHVPTGEVVSHTHTPESLTRKVDEAKSIARDARRADADFAERGVESTLFPPVVGPLCTWCDFRAHCPEGQTAGPEKSGWAALEPAEVPRAVEVD</sequence>
<keyword evidence="2" id="KW-0067">ATP-binding</keyword>
<organism evidence="5 6">
    <name type="scientific">Knoellia flava</name>
    <dbReference type="NCBI Taxonomy" id="913969"/>
    <lineage>
        <taxon>Bacteria</taxon>
        <taxon>Bacillati</taxon>
        <taxon>Actinomycetota</taxon>
        <taxon>Actinomycetes</taxon>
        <taxon>Micrococcales</taxon>
        <taxon>Intrasporangiaceae</taxon>
        <taxon>Knoellia</taxon>
    </lineage>
</organism>
<dbReference type="Proteomes" id="UP000628079">
    <property type="component" value="Unassembled WGS sequence"/>
</dbReference>
<keyword evidence="1" id="KW-0227">DNA damage</keyword>
<dbReference type="InterPro" id="IPR011335">
    <property type="entry name" value="Restrct_endonuc-II-like"/>
</dbReference>
<dbReference type="InterPro" id="IPR011604">
    <property type="entry name" value="PDDEXK-like_dom_sf"/>
</dbReference>
<gene>
    <name evidence="5" type="ORF">GCM10011314_10040</name>
</gene>
<accession>A0A8H9FS70</accession>
<feature type="domain" description="PD-(D/E)XK endonuclease-like" evidence="4">
    <location>
        <begin position="24"/>
        <end position="267"/>
    </location>
</feature>
<dbReference type="SUPFAM" id="SSF52980">
    <property type="entry name" value="Restriction endonuclease-like"/>
    <property type="match status" value="1"/>
</dbReference>
<dbReference type="InterPro" id="IPR038726">
    <property type="entry name" value="PDDEXK_AddAB-type"/>
</dbReference>
<dbReference type="Gene3D" id="3.90.320.10">
    <property type="match status" value="1"/>
</dbReference>
<evidence type="ECO:0000313" key="6">
    <source>
        <dbReference type="Proteomes" id="UP000628079"/>
    </source>
</evidence>
<dbReference type="GO" id="GO:0004386">
    <property type="term" value="F:helicase activity"/>
    <property type="evidence" value="ECO:0007669"/>
    <property type="project" value="UniProtKB-KW"/>
</dbReference>
<keyword evidence="2" id="KW-0547">Nucleotide-binding</keyword>
<dbReference type="RefSeq" id="WP_229708336.1">
    <property type="nucleotide sequence ID" value="NZ_BMEA01000001.1"/>
</dbReference>
<keyword evidence="2" id="KW-0347">Helicase</keyword>
<evidence type="ECO:0000256" key="1">
    <source>
        <dbReference type="ARBA" id="ARBA00022763"/>
    </source>
</evidence>
<protein>
    <recommendedName>
        <fullName evidence="4">PD-(D/E)XK endonuclease-like domain-containing protein</fullName>
    </recommendedName>
</protein>
<proteinExistence type="predicted"/>
<evidence type="ECO:0000256" key="3">
    <source>
        <dbReference type="ARBA" id="ARBA00023204"/>
    </source>
</evidence>
<reference evidence="5" key="1">
    <citation type="journal article" date="2014" name="Int. J. Syst. Evol. Microbiol.">
        <title>Complete genome sequence of Corynebacterium casei LMG S-19264T (=DSM 44701T), isolated from a smear-ripened cheese.</title>
        <authorList>
            <consortium name="US DOE Joint Genome Institute (JGI-PGF)"/>
            <person name="Walter F."/>
            <person name="Albersmeier A."/>
            <person name="Kalinowski J."/>
            <person name="Ruckert C."/>
        </authorList>
    </citation>
    <scope>NUCLEOTIDE SEQUENCE</scope>
    <source>
        <strain evidence="5">CGMCC 1.10749</strain>
    </source>
</reference>
<comment type="caution">
    <text evidence="5">The sequence shown here is derived from an EMBL/GenBank/DDBJ whole genome shotgun (WGS) entry which is preliminary data.</text>
</comment>
<reference evidence="5" key="2">
    <citation type="submission" date="2020-09" db="EMBL/GenBank/DDBJ databases">
        <authorList>
            <person name="Sun Q."/>
            <person name="Zhou Y."/>
        </authorList>
    </citation>
    <scope>NUCLEOTIDE SEQUENCE</scope>
    <source>
        <strain evidence="5">CGMCC 1.10749</strain>
    </source>
</reference>
<dbReference type="AlphaFoldDB" id="A0A8H9FS70"/>
<dbReference type="Pfam" id="PF12705">
    <property type="entry name" value="PDDEXK_1"/>
    <property type="match status" value="1"/>
</dbReference>
<keyword evidence="3" id="KW-0234">DNA repair</keyword>
<evidence type="ECO:0000259" key="4">
    <source>
        <dbReference type="Pfam" id="PF12705"/>
    </source>
</evidence>